<name>A0A134CI14_9FIRM</name>
<dbReference type="AlphaFoldDB" id="A0A134CI14"/>
<sequence length="216" mass="24322">MKKQLCIGLLTFFILSCTGCKNITYTDNKPDEPIKKIHQDISSRHERDTTTSPESKHSSRTTVDKENVDDEETPSLTRNLRKRKQSNKSTDLNGLGATPASWNHHFGHPYTQGNTLKIYQEGACKVIFENDHATSITLISQDGKNPLQYDLLPDDRSLVTTKKKVIGSITMITQHWHSEKLRKSIPKTKGNFTIIHNLSGTTYTDVVINCSPGVKK</sequence>
<evidence type="ECO:0000313" key="2">
    <source>
        <dbReference type="EMBL" id="KXB91876.1"/>
    </source>
</evidence>
<comment type="caution">
    <text evidence="2">The sequence shown here is derived from an EMBL/GenBank/DDBJ whole genome shotgun (WGS) entry which is preliminary data.</text>
</comment>
<feature type="compositionally biased region" description="Basic and acidic residues" evidence="1">
    <location>
        <begin position="39"/>
        <end position="66"/>
    </location>
</feature>
<dbReference type="PROSITE" id="PS51257">
    <property type="entry name" value="PROKAR_LIPOPROTEIN"/>
    <property type="match status" value="1"/>
</dbReference>
<evidence type="ECO:0000256" key="1">
    <source>
        <dbReference type="SAM" id="MobiDB-lite"/>
    </source>
</evidence>
<evidence type="ECO:0000313" key="3">
    <source>
        <dbReference type="Proteomes" id="UP000070160"/>
    </source>
</evidence>
<protein>
    <recommendedName>
        <fullName evidence="4">Lipoprotein</fullName>
    </recommendedName>
</protein>
<accession>A0A134CI14</accession>
<gene>
    <name evidence="2" type="ORF">HMPREF3182_00610</name>
</gene>
<evidence type="ECO:0008006" key="4">
    <source>
        <dbReference type="Google" id="ProtNLM"/>
    </source>
</evidence>
<keyword evidence="3" id="KW-1185">Reference proteome</keyword>
<dbReference type="STRING" id="1588748.HMPREF3182_00610"/>
<dbReference type="EMBL" id="LSDT01000025">
    <property type="protein sequence ID" value="KXB91876.1"/>
    <property type="molecule type" value="Genomic_DNA"/>
</dbReference>
<dbReference type="RefSeq" id="WP_062485350.1">
    <property type="nucleotide sequence ID" value="NZ_KQ960940.1"/>
</dbReference>
<proteinExistence type="predicted"/>
<dbReference type="Proteomes" id="UP000070160">
    <property type="component" value="Unassembled WGS sequence"/>
</dbReference>
<dbReference type="PATRIC" id="fig|1588748.3.peg.579"/>
<organism evidence="2 3">
    <name type="scientific">Megasphaera hutchinsoni</name>
    <dbReference type="NCBI Taxonomy" id="1588748"/>
    <lineage>
        <taxon>Bacteria</taxon>
        <taxon>Bacillati</taxon>
        <taxon>Bacillota</taxon>
        <taxon>Negativicutes</taxon>
        <taxon>Veillonellales</taxon>
        <taxon>Veillonellaceae</taxon>
        <taxon>Megasphaera</taxon>
    </lineage>
</organism>
<feature type="region of interest" description="Disordered" evidence="1">
    <location>
        <begin position="39"/>
        <end position="96"/>
    </location>
</feature>
<reference evidence="3" key="1">
    <citation type="submission" date="2016-01" db="EMBL/GenBank/DDBJ databases">
        <authorList>
            <person name="Mitreva M."/>
            <person name="Pepin K.H."/>
            <person name="Mihindukulasuriya K.A."/>
            <person name="Fulton R."/>
            <person name="Fronick C."/>
            <person name="O'Laughlin M."/>
            <person name="Miner T."/>
            <person name="Herter B."/>
            <person name="Rosa B.A."/>
            <person name="Cordes M."/>
            <person name="Tomlinson C."/>
            <person name="Wollam A."/>
            <person name="Palsikar V.B."/>
            <person name="Mardis E.R."/>
            <person name="Wilson R.K."/>
        </authorList>
    </citation>
    <scope>NUCLEOTIDE SEQUENCE [LARGE SCALE GENOMIC DNA]</scope>
    <source>
        <strain evidence="3">KA00182</strain>
    </source>
</reference>